<gene>
    <name evidence="6" type="ORF">BCR44DRAFT_34684</name>
</gene>
<dbReference type="GO" id="GO:0006511">
    <property type="term" value="P:ubiquitin-dependent protein catabolic process"/>
    <property type="evidence" value="ECO:0007669"/>
    <property type="project" value="InterPro"/>
</dbReference>
<dbReference type="Pfam" id="PF03152">
    <property type="entry name" value="UFD1_N1"/>
    <property type="match status" value="1"/>
</dbReference>
<feature type="non-terminal residue" evidence="6">
    <location>
        <position position="330"/>
    </location>
</feature>
<feature type="domain" description="Ubiquitin fusion degradation protein UFD1 N-terminal subdomain 1" evidence="4">
    <location>
        <begin position="23"/>
        <end position="121"/>
    </location>
</feature>
<comment type="caution">
    <text evidence="6">The sequence shown here is derived from an EMBL/GenBank/DDBJ whole genome shotgun (WGS) entry which is preliminary data.</text>
</comment>
<evidence type="ECO:0000313" key="6">
    <source>
        <dbReference type="EMBL" id="ORZ32091.1"/>
    </source>
</evidence>
<dbReference type="GO" id="GO:0031593">
    <property type="term" value="F:polyubiquitin modification-dependent protein binding"/>
    <property type="evidence" value="ECO:0007669"/>
    <property type="project" value="TreeGrafter"/>
</dbReference>
<feature type="region of interest" description="Disordered" evidence="3">
    <location>
        <begin position="289"/>
        <end position="330"/>
    </location>
</feature>
<dbReference type="Gene3D" id="2.40.40.50">
    <property type="entry name" value="Ubiquitin fusion degradation protein UFD1, N-terminal domain"/>
    <property type="match status" value="1"/>
</dbReference>
<dbReference type="STRING" id="765915.A0A1Y2HDW7"/>
<sequence>MDNFFGPAGFGFTQGYGGPRGSFNEYYRCFSAAFLPGKERDSINYGSGIILPQSALAKLTQLNVETPYKFSLTNERTGKTTHGNVLEFLAEEGRAYVPRWMLESLGVQEGELVQIKSTRLPSGKFVKIQPQSTAFLDISDPKAVLERAFRSYLCMTLGDKIAFMYADREYVIEIQELKPANAVNLLDTDLEVDFAPPVGYVEPERKPTPSSAALAGSHTSIRDAVLQHVHVEKSGWDAIPAGQRLNGKALSAVSANHRTMVPREEVTPQLGHGDTPLPLRLPLGQLFFGFEGRPPKKGDGEDDQEAEESKWKGMGAGNVLRNKKGKSKKQ</sequence>
<reference evidence="6 7" key="1">
    <citation type="submission" date="2016-07" db="EMBL/GenBank/DDBJ databases">
        <title>Pervasive Adenine N6-methylation of Active Genes in Fungi.</title>
        <authorList>
            <consortium name="DOE Joint Genome Institute"/>
            <person name="Mondo S.J."/>
            <person name="Dannebaum R.O."/>
            <person name="Kuo R.C."/>
            <person name="Labutti K."/>
            <person name="Haridas S."/>
            <person name="Kuo A."/>
            <person name="Salamov A."/>
            <person name="Ahrendt S.R."/>
            <person name="Lipzen A."/>
            <person name="Sullivan W."/>
            <person name="Andreopoulos W.B."/>
            <person name="Clum A."/>
            <person name="Lindquist E."/>
            <person name="Daum C."/>
            <person name="Ramamoorthy G.K."/>
            <person name="Gryganskyi A."/>
            <person name="Culley D."/>
            <person name="Magnuson J.K."/>
            <person name="James T.Y."/>
            <person name="O'Malley M.A."/>
            <person name="Stajich J.E."/>
            <person name="Spatafora J.W."/>
            <person name="Visel A."/>
            <person name="Grigoriev I.V."/>
        </authorList>
    </citation>
    <scope>NUCLEOTIDE SEQUENCE [LARGE SCALE GENOMIC DNA]</scope>
    <source>
        <strain evidence="6 7">PL171</strain>
    </source>
</reference>
<organism evidence="6 7">
    <name type="scientific">Catenaria anguillulae PL171</name>
    <dbReference type="NCBI Taxonomy" id="765915"/>
    <lineage>
        <taxon>Eukaryota</taxon>
        <taxon>Fungi</taxon>
        <taxon>Fungi incertae sedis</taxon>
        <taxon>Blastocladiomycota</taxon>
        <taxon>Blastocladiomycetes</taxon>
        <taxon>Blastocladiales</taxon>
        <taxon>Catenariaceae</taxon>
        <taxon>Catenaria</taxon>
    </lineage>
</organism>
<dbReference type="PANTHER" id="PTHR12555">
    <property type="entry name" value="UBIQUITIN FUSION DEGRADATON PROTEIN 1"/>
    <property type="match status" value="1"/>
</dbReference>
<keyword evidence="2" id="KW-0833">Ubl conjugation pathway</keyword>
<dbReference type="Pfam" id="PF24842">
    <property type="entry name" value="UFD1_N2"/>
    <property type="match status" value="1"/>
</dbReference>
<dbReference type="EMBL" id="MCFL01000051">
    <property type="protein sequence ID" value="ORZ32091.1"/>
    <property type="molecule type" value="Genomic_DNA"/>
</dbReference>
<dbReference type="Gene3D" id="3.10.330.10">
    <property type="match status" value="1"/>
</dbReference>
<dbReference type="Proteomes" id="UP000193411">
    <property type="component" value="Unassembled WGS sequence"/>
</dbReference>
<evidence type="ECO:0000256" key="1">
    <source>
        <dbReference type="ARBA" id="ARBA00006043"/>
    </source>
</evidence>
<feature type="domain" description="Ubiquitin fusion degradation protein UFD1 N-terminal subdomain 2" evidence="5">
    <location>
        <begin position="123"/>
        <end position="197"/>
    </location>
</feature>
<dbReference type="InterPro" id="IPR055418">
    <property type="entry name" value="UFD1_N2"/>
</dbReference>
<evidence type="ECO:0000259" key="5">
    <source>
        <dbReference type="Pfam" id="PF24842"/>
    </source>
</evidence>
<evidence type="ECO:0000313" key="7">
    <source>
        <dbReference type="Proteomes" id="UP000193411"/>
    </source>
</evidence>
<dbReference type="AlphaFoldDB" id="A0A1Y2HDW7"/>
<dbReference type="GO" id="GO:0036503">
    <property type="term" value="P:ERAD pathway"/>
    <property type="evidence" value="ECO:0007669"/>
    <property type="project" value="TreeGrafter"/>
</dbReference>
<protein>
    <submittedName>
        <fullName evidence="6">Ubiquitin fusion degradation protein UFD1-domain-containing protein</fullName>
    </submittedName>
</protein>
<evidence type="ECO:0000259" key="4">
    <source>
        <dbReference type="Pfam" id="PF03152"/>
    </source>
</evidence>
<keyword evidence="7" id="KW-1185">Reference proteome</keyword>
<accession>A0A1Y2HDW7</accession>
<dbReference type="OrthoDB" id="422728at2759"/>
<comment type="similarity">
    <text evidence="1">Belongs to the UFD1 family.</text>
</comment>
<evidence type="ECO:0000256" key="3">
    <source>
        <dbReference type="SAM" id="MobiDB-lite"/>
    </source>
</evidence>
<dbReference type="InterPro" id="IPR042299">
    <property type="entry name" value="Ufd1-like_Nn"/>
</dbReference>
<dbReference type="InterPro" id="IPR004854">
    <property type="entry name" value="Ufd1-like"/>
</dbReference>
<proteinExistence type="inferred from homology"/>
<dbReference type="GO" id="GO:0034098">
    <property type="term" value="C:VCP-NPL4-UFD1 AAA ATPase complex"/>
    <property type="evidence" value="ECO:0007669"/>
    <property type="project" value="TreeGrafter"/>
</dbReference>
<feature type="compositionally biased region" description="Basic residues" evidence="3">
    <location>
        <begin position="321"/>
        <end position="330"/>
    </location>
</feature>
<dbReference type="PANTHER" id="PTHR12555:SF13">
    <property type="entry name" value="UBIQUITIN RECOGNITION FACTOR IN ER-ASSOCIATED DEGRADATION PROTEIN 1"/>
    <property type="match status" value="1"/>
</dbReference>
<name>A0A1Y2HDW7_9FUNG</name>
<evidence type="ECO:0000256" key="2">
    <source>
        <dbReference type="ARBA" id="ARBA00022786"/>
    </source>
</evidence>
<dbReference type="InterPro" id="IPR055417">
    <property type="entry name" value="UFD1_N1"/>
</dbReference>